<dbReference type="InterPro" id="IPR008863">
    <property type="entry name" value="Toxic_anion-R_TelA"/>
</dbReference>
<reference evidence="4 5" key="1">
    <citation type="journal article" date="2023" name="Microbiol. Spectr.">
        <title>Symbiosis of Carpenter Bees with Uncharacterized Lactic Acid Bacteria Showing NAD Auxotrophy.</title>
        <authorList>
            <person name="Kawasaki S."/>
            <person name="Ozawa K."/>
            <person name="Mori T."/>
            <person name="Yamamoto A."/>
            <person name="Ito M."/>
            <person name="Ohkuma M."/>
            <person name="Sakamoto M."/>
            <person name="Matsutani M."/>
        </authorList>
    </citation>
    <scope>NUCLEOTIDE SEQUENCE [LARGE SCALE GENOMIC DNA]</scope>
    <source>
        <strain evidence="4 5">KimC2</strain>
    </source>
</reference>
<comment type="similarity">
    <text evidence="1 2">Belongs to the TelA family.</text>
</comment>
<accession>A0AAU9D5T1</accession>
<feature type="region of interest" description="Disordered" evidence="3">
    <location>
        <begin position="1"/>
        <end position="40"/>
    </location>
</feature>
<dbReference type="Proteomes" id="UP001321804">
    <property type="component" value="Chromosome"/>
</dbReference>
<protein>
    <submittedName>
        <fullName evidence="4">Tellurite resistance protein</fullName>
    </submittedName>
</protein>
<dbReference type="EMBL" id="AP026801">
    <property type="protein sequence ID" value="BDR56147.1"/>
    <property type="molecule type" value="Genomic_DNA"/>
</dbReference>
<dbReference type="PIRSF" id="PIRSF026508">
    <property type="entry name" value="TelA"/>
    <property type="match status" value="1"/>
</dbReference>
<gene>
    <name evidence="4" type="primary">telA</name>
    <name evidence="4" type="ORF">KIMC2_07090</name>
</gene>
<keyword evidence="5" id="KW-1185">Reference proteome</keyword>
<dbReference type="PANTHER" id="PTHR38432">
    <property type="entry name" value="TELA-LIKE PROTEIN SAOUHSC_01408"/>
    <property type="match status" value="1"/>
</dbReference>
<dbReference type="RefSeq" id="WP_317698017.1">
    <property type="nucleotide sequence ID" value="NZ_AP026801.1"/>
</dbReference>
<evidence type="ECO:0000313" key="5">
    <source>
        <dbReference type="Proteomes" id="UP001321804"/>
    </source>
</evidence>
<evidence type="ECO:0000256" key="3">
    <source>
        <dbReference type="SAM" id="MobiDB-lite"/>
    </source>
</evidence>
<dbReference type="Pfam" id="PF05816">
    <property type="entry name" value="TelA"/>
    <property type="match status" value="1"/>
</dbReference>
<evidence type="ECO:0000256" key="1">
    <source>
        <dbReference type="ARBA" id="ARBA00005541"/>
    </source>
</evidence>
<evidence type="ECO:0000256" key="2">
    <source>
        <dbReference type="PIRNR" id="PIRNR026508"/>
    </source>
</evidence>
<dbReference type="AlphaFoldDB" id="A0AAU9D5T1"/>
<organism evidence="4 5">
    <name type="scientific">Xylocopilactobacillus apis</name>
    <dbReference type="NCBI Taxonomy" id="2932183"/>
    <lineage>
        <taxon>Bacteria</taxon>
        <taxon>Bacillati</taxon>
        <taxon>Bacillota</taxon>
        <taxon>Bacilli</taxon>
        <taxon>Lactobacillales</taxon>
        <taxon>Lactobacillaceae</taxon>
        <taxon>Xylocopilactobacillus</taxon>
    </lineage>
</organism>
<sequence>MDNKNDLNQPTTNQEKSIVNDLVNNAFSTPKPPSTTSEQTIKPIAEDVVDHLNSTDRESAQKLAEQIDETKRESVLNFGNDAQRKISAFSDKVLDHVQNQDTGPIGQTLSDLLYDIKQADPKDLENNKPSFIQRMFGQVKQSMFEVKARYQKVTTQIDVISQKLNRQRNILMRDNRVLDDMYEENKNYYEALNIFIAAGQMKIQKLDQQIDDLGNKQKNGEMNDLEIEEINDVRQFRERLDKRVYDLSLVREMTLQQAPQIRQMQRTNEELIDKIQTSINTAIPLWKNQTALLINALSQRNALELQRKVTETTNDLLKKNSEMIKGSSIEAEKENQRGVIDIETLTQTQNNLIETLNETLQIQAEGRKRREEASRQLNDMDKQLKDQLLNYVTKEKNNFE</sequence>
<name>A0AAU9D5T1_9LACO</name>
<dbReference type="KEGG" id="xak:KIMC2_07090"/>
<evidence type="ECO:0000313" key="4">
    <source>
        <dbReference type="EMBL" id="BDR56147.1"/>
    </source>
</evidence>
<proteinExistence type="inferred from homology"/>
<dbReference type="PANTHER" id="PTHR38432:SF1">
    <property type="entry name" value="TELA-LIKE PROTEIN SAOUHSC_01408"/>
    <property type="match status" value="1"/>
</dbReference>